<keyword evidence="2" id="KW-1185">Reference proteome</keyword>
<gene>
    <name evidence="1" type="ORF">PENTCL1PPCAC_26036</name>
</gene>
<feature type="non-terminal residue" evidence="1">
    <location>
        <position position="86"/>
    </location>
</feature>
<sequence length="86" mass="10105">MVQFPRHQRVFDLFSADSSRTPLRDLLCPLTVPSRSRICDCTRFPTFVDGWNQLNGSSKWTSTELFHHIRLIPIYPGNQNEKRQSR</sequence>
<protein>
    <submittedName>
        <fullName evidence="1">Uncharacterized protein</fullName>
    </submittedName>
</protein>
<proteinExistence type="predicted"/>
<dbReference type="Proteomes" id="UP001432027">
    <property type="component" value="Unassembled WGS sequence"/>
</dbReference>
<evidence type="ECO:0000313" key="2">
    <source>
        <dbReference type="Proteomes" id="UP001432027"/>
    </source>
</evidence>
<reference evidence="1" key="1">
    <citation type="submission" date="2023-10" db="EMBL/GenBank/DDBJ databases">
        <title>Genome assembly of Pristionchus species.</title>
        <authorList>
            <person name="Yoshida K."/>
            <person name="Sommer R.J."/>
        </authorList>
    </citation>
    <scope>NUCLEOTIDE SEQUENCE</scope>
    <source>
        <strain evidence="1">RS0144</strain>
    </source>
</reference>
<comment type="caution">
    <text evidence="1">The sequence shown here is derived from an EMBL/GenBank/DDBJ whole genome shotgun (WGS) entry which is preliminary data.</text>
</comment>
<evidence type="ECO:0000313" key="1">
    <source>
        <dbReference type="EMBL" id="GMT03862.1"/>
    </source>
</evidence>
<dbReference type="EMBL" id="BTSX01000006">
    <property type="protein sequence ID" value="GMT03862.1"/>
    <property type="molecule type" value="Genomic_DNA"/>
</dbReference>
<accession>A0AAV5UAN1</accession>
<name>A0AAV5UAN1_9BILA</name>
<dbReference type="AlphaFoldDB" id="A0AAV5UAN1"/>
<organism evidence="1 2">
    <name type="scientific">Pristionchus entomophagus</name>
    <dbReference type="NCBI Taxonomy" id="358040"/>
    <lineage>
        <taxon>Eukaryota</taxon>
        <taxon>Metazoa</taxon>
        <taxon>Ecdysozoa</taxon>
        <taxon>Nematoda</taxon>
        <taxon>Chromadorea</taxon>
        <taxon>Rhabditida</taxon>
        <taxon>Rhabditina</taxon>
        <taxon>Diplogasteromorpha</taxon>
        <taxon>Diplogasteroidea</taxon>
        <taxon>Neodiplogasteridae</taxon>
        <taxon>Pristionchus</taxon>
    </lineage>
</organism>